<accession>A0AAV0T4X9</accession>
<dbReference type="AlphaFoldDB" id="A0AAV0T4X9"/>
<dbReference type="Proteomes" id="UP001157938">
    <property type="component" value="Unassembled WGS sequence"/>
</dbReference>
<dbReference type="EMBL" id="CAKLBC010000515">
    <property type="protein sequence ID" value="CAH0486718.1"/>
    <property type="molecule type" value="Genomic_DNA"/>
</dbReference>
<evidence type="ECO:0000313" key="9">
    <source>
        <dbReference type="EMBL" id="CAH0486718.1"/>
    </source>
</evidence>
<evidence type="ECO:0000256" key="7">
    <source>
        <dbReference type="SAM" id="MobiDB-lite"/>
    </source>
</evidence>
<sequence>MTPRSVNKRYGPVVHLEDLRKCFNMPIAAVAQKFGICVTLLKKICRHHGIQRWPHRQIRSLEKSIDMLRESLDSAKGTNKDYVAKKIMAFEYTLECIIQDPNAAAKGILAGRLASPATEETNKRGNRAKSRRLKTRAAMSDNEDKVSGSTDVLSVKTMPRQQDWMPKSGSRRLNTRRASLPIRNALQDALLEGGIAVEDSVNEINSLTR</sequence>
<proteinExistence type="predicted"/>
<evidence type="ECO:0000256" key="5">
    <source>
        <dbReference type="ARBA" id="ARBA00023163"/>
    </source>
</evidence>
<dbReference type="PANTHER" id="PTHR46373:SF2">
    <property type="entry name" value="RWP-RK DOMAIN-CONTAINING PROTEIN"/>
    <property type="match status" value="1"/>
</dbReference>
<feature type="domain" description="RWP-RK" evidence="8">
    <location>
        <begin position="1"/>
        <end position="81"/>
    </location>
</feature>
<name>A0AAV0T4X9_9STRA</name>
<keyword evidence="2" id="KW-0805">Transcription regulation</keyword>
<keyword evidence="6" id="KW-0539">Nucleus</keyword>
<gene>
    <name evidence="9" type="ORF">PFR001_LOCUS2323</name>
    <name evidence="10" type="ORF">PFR002_LOCUS2990</name>
</gene>
<evidence type="ECO:0000259" key="8">
    <source>
        <dbReference type="PROSITE" id="PS51519"/>
    </source>
</evidence>
<dbReference type="InterPro" id="IPR044607">
    <property type="entry name" value="RKD-like"/>
</dbReference>
<dbReference type="Pfam" id="PF02042">
    <property type="entry name" value="RWP-RK"/>
    <property type="match status" value="1"/>
</dbReference>
<evidence type="ECO:0000313" key="10">
    <source>
        <dbReference type="EMBL" id="CAI5714848.1"/>
    </source>
</evidence>
<feature type="region of interest" description="Disordered" evidence="7">
    <location>
        <begin position="116"/>
        <end position="151"/>
    </location>
</feature>
<evidence type="ECO:0000313" key="11">
    <source>
        <dbReference type="Proteomes" id="UP001157938"/>
    </source>
</evidence>
<keyword evidence="5" id="KW-0804">Transcription</keyword>
<dbReference type="PROSITE" id="PS51519">
    <property type="entry name" value="RWP_RK"/>
    <property type="match status" value="1"/>
</dbReference>
<dbReference type="PANTHER" id="PTHR46373">
    <property type="entry name" value="PROTEIN RKD4"/>
    <property type="match status" value="1"/>
</dbReference>
<protein>
    <recommendedName>
        <fullName evidence="8">RWP-RK domain-containing protein</fullName>
    </recommendedName>
</protein>
<feature type="compositionally biased region" description="Basic residues" evidence="7">
    <location>
        <begin position="124"/>
        <end position="135"/>
    </location>
</feature>
<evidence type="ECO:0000256" key="6">
    <source>
        <dbReference type="ARBA" id="ARBA00023242"/>
    </source>
</evidence>
<keyword evidence="4" id="KW-0238">DNA-binding</keyword>
<dbReference type="InterPro" id="IPR003035">
    <property type="entry name" value="RWP-RK_dom"/>
</dbReference>
<evidence type="ECO:0000256" key="1">
    <source>
        <dbReference type="ARBA" id="ARBA00004049"/>
    </source>
</evidence>
<reference evidence="9 11" key="1">
    <citation type="submission" date="2021-11" db="EMBL/GenBank/DDBJ databases">
        <authorList>
            <person name="Islam A."/>
            <person name="Islam S."/>
            <person name="Flora M.S."/>
            <person name="Rahman M."/>
            <person name="Ziaur R.M."/>
            <person name="Epstein J.H."/>
            <person name="Hassan M."/>
            <person name="Klassen M."/>
            <person name="Woodard K."/>
            <person name="Webb A."/>
            <person name="Webby R.J."/>
            <person name="El Zowalaty M.E."/>
        </authorList>
    </citation>
    <scope>NUCLEOTIDE SEQUENCE [LARGE SCALE GENOMIC DNA]</scope>
    <source>
        <strain evidence="9">Pf1</strain>
    </source>
</reference>
<dbReference type="GO" id="GO:0003700">
    <property type="term" value="F:DNA-binding transcription factor activity"/>
    <property type="evidence" value="ECO:0007669"/>
    <property type="project" value="InterPro"/>
</dbReference>
<dbReference type="GO" id="GO:0003677">
    <property type="term" value="F:DNA binding"/>
    <property type="evidence" value="ECO:0007669"/>
    <property type="project" value="UniProtKB-KW"/>
</dbReference>
<comment type="function">
    <text evidence="1">Putative transcription factor.</text>
</comment>
<organism evidence="10 12">
    <name type="scientific">Peronospora farinosa</name>
    <dbReference type="NCBI Taxonomy" id="134698"/>
    <lineage>
        <taxon>Eukaryota</taxon>
        <taxon>Sar</taxon>
        <taxon>Stramenopiles</taxon>
        <taxon>Oomycota</taxon>
        <taxon>Peronosporomycetes</taxon>
        <taxon>Peronosporales</taxon>
        <taxon>Peronosporaceae</taxon>
        <taxon>Peronospora</taxon>
    </lineage>
</organism>
<dbReference type="Proteomes" id="UP001159659">
    <property type="component" value="Unassembled WGS sequence"/>
</dbReference>
<evidence type="ECO:0000256" key="4">
    <source>
        <dbReference type="ARBA" id="ARBA00023125"/>
    </source>
</evidence>
<evidence type="ECO:0000256" key="3">
    <source>
        <dbReference type="ARBA" id="ARBA00023054"/>
    </source>
</evidence>
<dbReference type="EMBL" id="CANTFK010000347">
    <property type="protein sequence ID" value="CAI5714848.1"/>
    <property type="molecule type" value="Genomic_DNA"/>
</dbReference>
<keyword evidence="3" id="KW-0175">Coiled coil</keyword>
<keyword evidence="11" id="KW-1185">Reference proteome</keyword>
<evidence type="ECO:0000313" key="12">
    <source>
        <dbReference type="Proteomes" id="UP001159659"/>
    </source>
</evidence>
<evidence type="ECO:0000256" key="2">
    <source>
        <dbReference type="ARBA" id="ARBA00023015"/>
    </source>
</evidence>
<reference evidence="10" key="2">
    <citation type="submission" date="2022-12" db="EMBL/GenBank/DDBJ databases">
        <authorList>
            <person name="Webb A."/>
        </authorList>
    </citation>
    <scope>NUCLEOTIDE SEQUENCE</scope>
    <source>
        <strain evidence="10">Pf2</strain>
    </source>
</reference>
<comment type="caution">
    <text evidence="10">The sequence shown here is derived from an EMBL/GenBank/DDBJ whole genome shotgun (WGS) entry which is preliminary data.</text>
</comment>